<proteinExistence type="predicted"/>
<comment type="caution">
    <text evidence="2">The sequence shown here is derived from an EMBL/GenBank/DDBJ whole genome shotgun (WGS) entry which is preliminary data.</text>
</comment>
<evidence type="ECO:0000313" key="2">
    <source>
        <dbReference type="EMBL" id="MBF9149985.1"/>
    </source>
</evidence>
<evidence type="ECO:0000256" key="1">
    <source>
        <dbReference type="SAM" id="SignalP"/>
    </source>
</evidence>
<keyword evidence="1" id="KW-0732">Signal</keyword>
<name>A0ABS0HCI0_9SPHN</name>
<feature type="signal peptide" evidence="1">
    <location>
        <begin position="1"/>
        <end position="21"/>
    </location>
</feature>
<dbReference type="RefSeq" id="WP_196274363.1">
    <property type="nucleotide sequence ID" value="NZ_JADQDC010000002.1"/>
</dbReference>
<evidence type="ECO:0008006" key="4">
    <source>
        <dbReference type="Google" id="ProtNLM"/>
    </source>
</evidence>
<reference evidence="2 3" key="1">
    <citation type="submission" date="2020-11" db="EMBL/GenBank/DDBJ databases">
        <title>The genome sequence of Novosphingobium sp. 1Y9A.</title>
        <authorList>
            <person name="Liu Y."/>
        </authorList>
    </citation>
    <scope>NUCLEOTIDE SEQUENCE [LARGE SCALE GENOMIC DNA]</scope>
    <source>
        <strain evidence="2 3">1Y9A</strain>
    </source>
</reference>
<accession>A0ABS0HCI0</accession>
<sequence>MKTFAFAGLAAGLMLAMPAQAMEHSTVIEHPAGQITADYTGATRVEMKQVGSAGGAGRASSLRCQWSVSLSVERQARVSANLQAKRSMVRDDVITGSSPGWCSERGNGIDRVVEARREDLRSAMMAMVAQDREVILVEAEGAHAGQREG</sequence>
<organism evidence="2 3">
    <name type="scientific">Novosphingobium jiangmenense</name>
    <dbReference type="NCBI Taxonomy" id="2791981"/>
    <lineage>
        <taxon>Bacteria</taxon>
        <taxon>Pseudomonadati</taxon>
        <taxon>Pseudomonadota</taxon>
        <taxon>Alphaproteobacteria</taxon>
        <taxon>Sphingomonadales</taxon>
        <taxon>Sphingomonadaceae</taxon>
        <taxon>Novosphingobium</taxon>
    </lineage>
</organism>
<keyword evidence="3" id="KW-1185">Reference proteome</keyword>
<protein>
    <recommendedName>
        <fullName evidence="4">UrcA family protein</fullName>
    </recommendedName>
</protein>
<feature type="chain" id="PRO_5045793986" description="UrcA family protein" evidence="1">
    <location>
        <begin position="22"/>
        <end position="149"/>
    </location>
</feature>
<dbReference type="Proteomes" id="UP000600799">
    <property type="component" value="Unassembled WGS sequence"/>
</dbReference>
<gene>
    <name evidence="2" type="ORF">I2488_03105</name>
</gene>
<dbReference type="EMBL" id="JADQDC010000002">
    <property type="protein sequence ID" value="MBF9149985.1"/>
    <property type="molecule type" value="Genomic_DNA"/>
</dbReference>
<evidence type="ECO:0000313" key="3">
    <source>
        <dbReference type="Proteomes" id="UP000600799"/>
    </source>
</evidence>